<keyword evidence="3" id="KW-1185">Reference proteome</keyword>
<feature type="region of interest" description="Disordered" evidence="1">
    <location>
        <begin position="859"/>
        <end position="882"/>
    </location>
</feature>
<evidence type="ECO:0000313" key="2">
    <source>
        <dbReference type="EMBL" id="RDI52390.1"/>
    </source>
</evidence>
<dbReference type="RefSeq" id="WP_114772886.1">
    <property type="nucleotide sequence ID" value="NZ_QQBB01000015.1"/>
</dbReference>
<gene>
    <name evidence="2" type="ORF">DES45_11515</name>
</gene>
<protein>
    <submittedName>
        <fullName evidence="2">AsmA-like protein</fullName>
    </submittedName>
</protein>
<feature type="compositionally biased region" description="Polar residues" evidence="1">
    <location>
        <begin position="865"/>
        <end position="876"/>
    </location>
</feature>
<reference evidence="2 3" key="1">
    <citation type="submission" date="2018-07" db="EMBL/GenBank/DDBJ databases">
        <title>Genomic Encyclopedia of Type Strains, Phase IV (KMG-IV): sequencing the most valuable type-strain genomes for metagenomic binning, comparative biology and taxonomic classification.</title>
        <authorList>
            <person name="Goeker M."/>
        </authorList>
    </citation>
    <scope>NUCLEOTIDE SEQUENCE [LARGE SCALE GENOMIC DNA]</scope>
    <source>
        <strain evidence="2 3">DSM 14364</strain>
    </source>
</reference>
<proteinExistence type="predicted"/>
<comment type="caution">
    <text evidence="2">The sequence shown here is derived from an EMBL/GenBank/DDBJ whole genome shotgun (WGS) entry which is preliminary data.</text>
</comment>
<dbReference type="OrthoDB" id="7161641at2"/>
<evidence type="ECO:0000313" key="3">
    <source>
        <dbReference type="Proteomes" id="UP000254925"/>
    </source>
</evidence>
<name>A0A370H737_9HYPH</name>
<evidence type="ECO:0000256" key="1">
    <source>
        <dbReference type="SAM" id="MobiDB-lite"/>
    </source>
</evidence>
<accession>A0A370H737</accession>
<dbReference type="EMBL" id="QQBB01000015">
    <property type="protein sequence ID" value="RDI52390.1"/>
    <property type="molecule type" value="Genomic_DNA"/>
</dbReference>
<organism evidence="2 3">
    <name type="scientific">Microvirga subterranea</name>
    <dbReference type="NCBI Taxonomy" id="186651"/>
    <lineage>
        <taxon>Bacteria</taxon>
        <taxon>Pseudomonadati</taxon>
        <taxon>Pseudomonadota</taxon>
        <taxon>Alphaproteobacteria</taxon>
        <taxon>Hyphomicrobiales</taxon>
        <taxon>Methylobacteriaceae</taxon>
        <taxon>Microvirga</taxon>
    </lineage>
</organism>
<dbReference type="Proteomes" id="UP000254925">
    <property type="component" value="Unassembled WGS sequence"/>
</dbReference>
<dbReference type="AlphaFoldDB" id="A0A370H737"/>
<feature type="compositionally biased region" description="Low complexity" evidence="1">
    <location>
        <begin position="174"/>
        <end position="190"/>
    </location>
</feature>
<feature type="region of interest" description="Disordered" evidence="1">
    <location>
        <begin position="151"/>
        <end position="190"/>
    </location>
</feature>
<sequence length="1156" mass="121718">MKRLISTKSRRRSPAKRSTLRRALRGALYVKLGLVLIVGLTLGLLYLRLSAGPLSFGRLPERVAESLAARIGPGWNVTLRDTAIELKGGAPALRANGLDIRAPGGELVLRAPYAVVSVDGLSLMTGNLQPKSIEFQDLQLRVLVNRDGSLTFSPGSGEGDDAAASAPPVPRPSPSQEAGASLQRSGQGPSQVSGVVGSLFDLVVGPKSVLNSLGQAQLTNARLVFVDADQKVRARFDRVDASFDWSEDGGRQFAATLDGPQGVWQLNGSAKAEGERSYRAGFVADRVPIQDILLLTGMSALPATTDLEFSGRVDAAFADGRVTQLTARLDSDAGTFQIEDKDTSPLRVERSSIDVVWDEPNKALDLNRLELKGGDTHVRLQGRLVTQTGPDHWRLSLRGKDLVFGGAADGDRPIPVSDLSAELSGPDGVTLRSVSLRGPNLSADISGLLGASADPHGLNLDVKAAGTDIRTALRIWPEAVAPPVRRYLVANLKAGRLDSFALKVAMTGADIAKAVSGGPTPDESLKIDFAISKGVLAVAEGVPPLTQVDVTGLVTGTKVMLRAPAGRIDMADGYGLVASDGTFVLDNYWKDDGVAKIGFRLAGGADGLGALLQQPLIRQIAGFDVDPATMKGKADLRVGIGLAVHNIPAFADLPLTVGGTVSDLGVDKVFGKDRLEGATLAIAYDKGSLAIRGDGKIGGAPASIDVQKTRDAGEANVSFSLDEAARSKRGLSFGSQLTGVLPIKATVPLGAEAKSGIRVEADLTKASVDQLIPGWVKPAGRPGKLSFVLVDGPTSEIRDLQLDSGSVQLRGTASLSNEGSLEKADLTTFKMSPGDDMRAQVERSNGAYKVTVRGNVGDARPFTKAASTSSAPQGRNSARDAQSRDFDLDLALNILTGHNDEAITNASIKASMRKDNIRQLDMKGRLGATNIIARTLPQPAGNPVVTLQADDAGALLRFLDVYKRMTGGDLILQLATGDGPQSGFLNVRSFTLNNEPALRRIIPTQTQVIAGQDKAGNLQTMRVDVNEISFTKARVDFTRTAGRLDFKDAAIWGNEVGFTLGGYIDYARDRMDIAGTFVPAYGLNNAFAQVPLFGPLLGGGQYEGLFAVNFRVSGDASSPSLTVNPLSAVAPGFLRRLFGVGSSAPQTGSLPTVPER</sequence>